<dbReference type="EMBL" id="RKLP01000012">
    <property type="protein sequence ID" value="RVW07637.1"/>
    <property type="molecule type" value="Genomic_DNA"/>
</dbReference>
<dbReference type="GO" id="GO:0005524">
    <property type="term" value="F:ATP binding"/>
    <property type="evidence" value="ECO:0007669"/>
    <property type="project" value="UniProtKB-KW"/>
</dbReference>
<dbReference type="Proteomes" id="UP000286208">
    <property type="component" value="Unassembled WGS sequence"/>
</dbReference>
<protein>
    <submittedName>
        <fullName evidence="1">ATP-binding protein</fullName>
    </submittedName>
</protein>
<accession>A0A438B9P7</accession>
<proteinExistence type="predicted"/>
<dbReference type="OrthoDB" id="3201966at2"/>
<keyword evidence="1" id="KW-0547">Nucleotide-binding</keyword>
<dbReference type="NCBIfam" id="NF047352">
    <property type="entry name" value="P_loop_sacsin"/>
    <property type="match status" value="1"/>
</dbReference>
<gene>
    <name evidence="1" type="ORF">EGT67_21730</name>
</gene>
<reference evidence="1 2" key="1">
    <citation type="submission" date="2018-11" db="EMBL/GenBank/DDBJ databases">
        <title>Rhodococcus spongicola sp. nov. and Rhodococcus xishaensis sp. nov. from marine sponges.</title>
        <authorList>
            <person name="Li L."/>
            <person name="Lin H.W."/>
        </authorList>
    </citation>
    <scope>NUCLEOTIDE SEQUENCE [LARGE SCALE GENOMIC DNA]</scope>
    <source>
        <strain evidence="1 2">CCTCC AB2014297</strain>
    </source>
</reference>
<organism evidence="1 2">
    <name type="scientific">Prescottella agglutinans</name>
    <dbReference type="NCBI Taxonomy" id="1644129"/>
    <lineage>
        <taxon>Bacteria</taxon>
        <taxon>Bacillati</taxon>
        <taxon>Actinomycetota</taxon>
        <taxon>Actinomycetes</taxon>
        <taxon>Mycobacteriales</taxon>
        <taxon>Nocardiaceae</taxon>
        <taxon>Prescottella</taxon>
    </lineage>
</organism>
<dbReference type="SUPFAM" id="SSF55874">
    <property type="entry name" value="ATPase domain of HSP90 chaperone/DNA topoisomerase II/histidine kinase"/>
    <property type="match status" value="1"/>
</dbReference>
<evidence type="ECO:0000313" key="1">
    <source>
        <dbReference type="EMBL" id="RVW07637.1"/>
    </source>
</evidence>
<sequence length="921" mass="97112">MTDPFDTAALREGTLLAWRSSPTRLREDAAAEADLVRAGYRDRLLTELAQNAADAAAKAGVPGTLRVQLHGDVLRVANTGAPLDREGVHALTALRASGKTGTSSGVGQFGVGFTSVLAVSDDVELRSTSGSLQFSADRTRDELASAGLDVPTVGTPVLRLVWATEERPPTGFDTEVVLRLRPDVHAAGAVALLTRFAAEAVDLLLELPALETIEIDGTVLRRTERDLGDGLVEITVGHTTWWQYTTGSARWLVPVSDGHVQPVTGDVLRAPTRSDEELSIPAVVIANVPMQPDRRRVLPGAPLTDVARGYARFVAAVPPDQRLGLVPQPGFARSEVDAALREALLHELRTQPWVPAAESDGDDLVPTRATVVSGLTPELADALADVVPDLVDPQLSGPRFASALAAVDVHRIGPARIAELLAGHEREPSWWHALYTALEPLVVDALAAEELAAIPVPLADGRTVTGPRTTVVGTDLGHVLGDAAPALDWVRLVHPDAAHPLLHRLGAEHATAGDLLSDPALRARIEDVDYDDPTAATELASVVLALVGSSATDVRPAWLGELPLPDADGELLPADELLLPGAPLADVLVEDSPFGTVDAGLVERVGEDPLRALGVGWGFAVLRAELPTGPEHDLDDEDAWWGTLADDPETLIAIRDLDLVDPARWPQALTLLADDPDTAAALADRDGYTAWWLRRHAEIDGRRLGLLRAHDDDTFAGLLDVLDHPAAPALAAAMAPTSVDDTDLAGVLLGRLADPERTVTPDVVTRTHRLLAASAARGVLDLDELALPARVRSLAGTVAEPDVALVLDCPHLGAVVPPQRVVLGAFDTAAALADLLDLPLASAAIHAEVLGDGDVSAWDREPGAVLACTALGLPLPTGPVVVHDDLVVRLTGAVDGDVAVPWWVDDTGRTHIRRRRIGGGA</sequence>
<dbReference type="Gene3D" id="3.30.565.10">
    <property type="entry name" value="Histidine kinase-like ATPase, C-terminal domain"/>
    <property type="match status" value="1"/>
</dbReference>
<evidence type="ECO:0000313" key="2">
    <source>
        <dbReference type="Proteomes" id="UP000286208"/>
    </source>
</evidence>
<keyword evidence="1" id="KW-0067">ATP-binding</keyword>
<dbReference type="InterPro" id="IPR036890">
    <property type="entry name" value="HATPase_C_sf"/>
</dbReference>
<name>A0A438B9P7_9NOCA</name>
<keyword evidence="2" id="KW-1185">Reference proteome</keyword>
<comment type="caution">
    <text evidence="1">The sequence shown here is derived from an EMBL/GenBank/DDBJ whole genome shotgun (WGS) entry which is preliminary data.</text>
</comment>
<dbReference type="AlphaFoldDB" id="A0A438B9P7"/>
<dbReference type="RefSeq" id="WP_127918217.1">
    <property type="nucleotide sequence ID" value="NZ_RKLP01000012.1"/>
</dbReference>